<organism evidence="2 3">
    <name type="scientific">Akanthomyces muscarius</name>
    <name type="common">Entomopathogenic fungus</name>
    <name type="synonym">Lecanicillium muscarium</name>
    <dbReference type="NCBI Taxonomy" id="2231603"/>
    <lineage>
        <taxon>Eukaryota</taxon>
        <taxon>Fungi</taxon>
        <taxon>Dikarya</taxon>
        <taxon>Ascomycota</taxon>
        <taxon>Pezizomycotina</taxon>
        <taxon>Sordariomycetes</taxon>
        <taxon>Hypocreomycetidae</taxon>
        <taxon>Hypocreales</taxon>
        <taxon>Cordycipitaceae</taxon>
        <taxon>Akanthomyces</taxon>
    </lineage>
</organism>
<feature type="region of interest" description="Disordered" evidence="1">
    <location>
        <begin position="40"/>
        <end position="68"/>
    </location>
</feature>
<comment type="caution">
    <text evidence="2">The sequence shown here is derived from an EMBL/GenBank/DDBJ whole genome shotgun (WGS) entry which is preliminary data.</text>
</comment>
<evidence type="ECO:0000313" key="3">
    <source>
        <dbReference type="Proteomes" id="UP001144673"/>
    </source>
</evidence>
<gene>
    <name evidence="2" type="ORF">LMH87_000409</name>
</gene>
<proteinExistence type="predicted"/>
<evidence type="ECO:0000313" key="2">
    <source>
        <dbReference type="EMBL" id="KAJ4155152.1"/>
    </source>
</evidence>
<name>A0A9W8UMJ6_AKAMU</name>
<dbReference type="Proteomes" id="UP001144673">
    <property type="component" value="Chromosome 6"/>
</dbReference>
<dbReference type="GeneID" id="80887568"/>
<dbReference type="RefSeq" id="XP_056055276.1">
    <property type="nucleotide sequence ID" value="XM_056198314.1"/>
</dbReference>
<dbReference type="EMBL" id="JAJHUN010000007">
    <property type="protein sequence ID" value="KAJ4155152.1"/>
    <property type="molecule type" value="Genomic_DNA"/>
</dbReference>
<reference evidence="2" key="1">
    <citation type="journal article" date="2023" name="Access Microbiol">
        <title>De-novo genome assembly for Akanthomyces muscarius, a biocontrol agent of insect agricultural pests.</title>
        <authorList>
            <person name="Erdos Z."/>
            <person name="Studholme D.J."/>
            <person name="Raymond B."/>
            <person name="Sharma M."/>
        </authorList>
    </citation>
    <scope>NUCLEOTIDE SEQUENCE</scope>
    <source>
        <strain evidence="2">Ve6</strain>
    </source>
</reference>
<dbReference type="AlphaFoldDB" id="A0A9W8UMJ6"/>
<evidence type="ECO:0000256" key="1">
    <source>
        <dbReference type="SAM" id="MobiDB-lite"/>
    </source>
</evidence>
<feature type="compositionally biased region" description="Basic and acidic residues" evidence="1">
    <location>
        <begin position="56"/>
        <end position="68"/>
    </location>
</feature>
<accession>A0A9W8UMJ6</accession>
<dbReference type="KEGG" id="amus:LMH87_000409"/>
<protein>
    <submittedName>
        <fullName evidence="2">Uncharacterized protein</fullName>
    </submittedName>
</protein>
<sequence>MVRLFTCSGLVRPWFGMPTSNGAAQTAELPASRTDLRLGCDGAPHAQPHVSLSSVTRDDEGRSSRIRS</sequence>
<keyword evidence="3" id="KW-1185">Reference proteome</keyword>